<feature type="domain" description="HTH tetR-type" evidence="4">
    <location>
        <begin position="49"/>
        <end position="108"/>
    </location>
</feature>
<evidence type="ECO:0000259" key="4">
    <source>
        <dbReference type="PROSITE" id="PS50977"/>
    </source>
</evidence>
<name>A0A7I9ZI38_9MYCO</name>
<dbReference type="InterPro" id="IPR050109">
    <property type="entry name" value="HTH-type_TetR-like_transc_reg"/>
</dbReference>
<dbReference type="InterPro" id="IPR009057">
    <property type="entry name" value="Homeodomain-like_sf"/>
</dbReference>
<evidence type="ECO:0000256" key="1">
    <source>
        <dbReference type="ARBA" id="ARBA00023125"/>
    </source>
</evidence>
<dbReference type="InterPro" id="IPR036271">
    <property type="entry name" value="Tet_transcr_reg_TetR-rel_C_sf"/>
</dbReference>
<dbReference type="GO" id="GO:0000976">
    <property type="term" value="F:transcription cis-regulatory region binding"/>
    <property type="evidence" value="ECO:0007669"/>
    <property type="project" value="TreeGrafter"/>
</dbReference>
<dbReference type="AlphaFoldDB" id="A0A7I9ZI38"/>
<feature type="DNA-binding region" description="H-T-H motif" evidence="2">
    <location>
        <begin position="71"/>
        <end position="90"/>
    </location>
</feature>
<dbReference type="Pfam" id="PF00440">
    <property type="entry name" value="TetR_N"/>
    <property type="match status" value="1"/>
</dbReference>
<evidence type="ECO:0000256" key="3">
    <source>
        <dbReference type="SAM" id="MobiDB-lite"/>
    </source>
</evidence>
<dbReference type="Proteomes" id="UP000465304">
    <property type="component" value="Unassembled WGS sequence"/>
</dbReference>
<evidence type="ECO:0000256" key="2">
    <source>
        <dbReference type="PROSITE-ProRule" id="PRU00335"/>
    </source>
</evidence>
<proteinExistence type="predicted"/>
<dbReference type="PRINTS" id="PR00455">
    <property type="entry name" value="HTHTETR"/>
</dbReference>
<dbReference type="Gene3D" id="1.10.357.10">
    <property type="entry name" value="Tetracycline Repressor, domain 2"/>
    <property type="match status" value="1"/>
</dbReference>
<gene>
    <name evidence="5" type="ORF">MHIP_11730</name>
</gene>
<evidence type="ECO:0000313" key="6">
    <source>
        <dbReference type="Proteomes" id="UP000465304"/>
    </source>
</evidence>
<dbReference type="GO" id="GO:0003700">
    <property type="term" value="F:DNA-binding transcription factor activity"/>
    <property type="evidence" value="ECO:0007669"/>
    <property type="project" value="TreeGrafter"/>
</dbReference>
<dbReference type="PROSITE" id="PS50977">
    <property type="entry name" value="HTH_TETR_2"/>
    <property type="match status" value="1"/>
</dbReference>
<dbReference type="SUPFAM" id="SSF48498">
    <property type="entry name" value="Tetracyclin repressor-like, C-terminal domain"/>
    <property type="match status" value="1"/>
</dbReference>
<keyword evidence="6" id="KW-1185">Reference proteome</keyword>
<dbReference type="EMBL" id="BLLB01000002">
    <property type="protein sequence ID" value="GFH00690.1"/>
    <property type="molecule type" value="Genomic_DNA"/>
</dbReference>
<sequence>MVYHETDTGYNSYPEHAGTLSATVSIVERKQWVDTTAVRRATSRVPGRDLRRGQIIEAALSAIEENGPHALTGQIADKAGLGRTHFYRHFASKEELDLAVARHVHRELTAKIRLTLDVQGSPLDVIRAPVSQHVMWADEHPNLYRFLVNRDYRRSNEKTTPGRSAFASELAVAGARYFPRYGDDSDAADRNVAAIMGLIDASVLWWLDHRDSTRDELVIRLTRQTWLIIDDRLHELGAHLDPQVPLSEPATSSRPTRAWPG</sequence>
<organism evidence="5 6">
    <name type="scientific">Mycolicibacterium hippocampi</name>
    <dbReference type="NCBI Taxonomy" id="659824"/>
    <lineage>
        <taxon>Bacteria</taxon>
        <taxon>Bacillati</taxon>
        <taxon>Actinomycetota</taxon>
        <taxon>Actinomycetes</taxon>
        <taxon>Mycobacteriales</taxon>
        <taxon>Mycobacteriaceae</taxon>
        <taxon>Mycolicibacterium</taxon>
    </lineage>
</organism>
<dbReference type="SUPFAM" id="SSF46689">
    <property type="entry name" value="Homeodomain-like"/>
    <property type="match status" value="1"/>
</dbReference>
<evidence type="ECO:0000313" key="5">
    <source>
        <dbReference type="EMBL" id="GFH00690.1"/>
    </source>
</evidence>
<comment type="caution">
    <text evidence="5">The sequence shown here is derived from an EMBL/GenBank/DDBJ whole genome shotgun (WGS) entry which is preliminary data.</text>
</comment>
<reference evidence="5 6" key="1">
    <citation type="journal article" date="2019" name="Emerg. Microbes Infect.">
        <title>Comprehensive subspecies identification of 175 nontuberculous mycobacteria species based on 7547 genomic profiles.</title>
        <authorList>
            <person name="Matsumoto Y."/>
            <person name="Kinjo T."/>
            <person name="Motooka D."/>
            <person name="Nabeya D."/>
            <person name="Jung N."/>
            <person name="Uechi K."/>
            <person name="Horii T."/>
            <person name="Iida T."/>
            <person name="Fujita J."/>
            <person name="Nakamura S."/>
        </authorList>
    </citation>
    <scope>NUCLEOTIDE SEQUENCE [LARGE SCALE GENOMIC DNA]</scope>
    <source>
        <strain evidence="5 6">JCM 30996</strain>
    </source>
</reference>
<accession>A0A7I9ZI38</accession>
<keyword evidence="1 2" id="KW-0238">DNA-binding</keyword>
<protein>
    <submittedName>
        <fullName evidence="5">TetR family transcriptional regulator</fullName>
    </submittedName>
</protein>
<feature type="region of interest" description="Disordered" evidence="3">
    <location>
        <begin position="242"/>
        <end position="261"/>
    </location>
</feature>
<dbReference type="InterPro" id="IPR001647">
    <property type="entry name" value="HTH_TetR"/>
</dbReference>
<dbReference type="PANTHER" id="PTHR30055:SF160">
    <property type="entry name" value="TRANSCRIPTIONAL REGULATORY PROTEIN (PROBABLY ASNC-FAMILY)-RELATED"/>
    <property type="match status" value="1"/>
</dbReference>
<dbReference type="PANTHER" id="PTHR30055">
    <property type="entry name" value="HTH-TYPE TRANSCRIPTIONAL REGULATOR RUTR"/>
    <property type="match status" value="1"/>
</dbReference>